<protein>
    <submittedName>
        <fullName evidence="1">Uncharacterized protein</fullName>
    </submittedName>
</protein>
<keyword evidence="2" id="KW-1185">Reference proteome</keyword>
<evidence type="ECO:0000313" key="1">
    <source>
        <dbReference type="EMBL" id="RPA94033.1"/>
    </source>
</evidence>
<evidence type="ECO:0000313" key="2">
    <source>
        <dbReference type="Proteomes" id="UP000276215"/>
    </source>
</evidence>
<organism evidence="1 2">
    <name type="scientific">Choiromyces venosus 120613-1</name>
    <dbReference type="NCBI Taxonomy" id="1336337"/>
    <lineage>
        <taxon>Eukaryota</taxon>
        <taxon>Fungi</taxon>
        <taxon>Dikarya</taxon>
        <taxon>Ascomycota</taxon>
        <taxon>Pezizomycotina</taxon>
        <taxon>Pezizomycetes</taxon>
        <taxon>Pezizales</taxon>
        <taxon>Tuberaceae</taxon>
        <taxon>Choiromyces</taxon>
    </lineage>
</organism>
<name>A0A3N4J6W1_9PEZI</name>
<dbReference type="AlphaFoldDB" id="A0A3N4J6W1"/>
<proteinExistence type="predicted"/>
<sequence>MNSGVNDNKYKKPAALCSWEGNRTVVLGSKVHSQHLPEDLMDRKPHPPPATLYLSMVHISELIPVS</sequence>
<accession>A0A3N4J6W1</accession>
<dbReference type="Proteomes" id="UP000276215">
    <property type="component" value="Unassembled WGS sequence"/>
</dbReference>
<gene>
    <name evidence="1" type="ORF">L873DRAFT_1814948</name>
</gene>
<dbReference type="EMBL" id="ML120443">
    <property type="protein sequence ID" value="RPA94033.1"/>
    <property type="molecule type" value="Genomic_DNA"/>
</dbReference>
<reference evidence="1 2" key="1">
    <citation type="journal article" date="2018" name="Nat. Ecol. Evol.">
        <title>Pezizomycetes genomes reveal the molecular basis of ectomycorrhizal truffle lifestyle.</title>
        <authorList>
            <person name="Murat C."/>
            <person name="Payen T."/>
            <person name="Noel B."/>
            <person name="Kuo A."/>
            <person name="Morin E."/>
            <person name="Chen J."/>
            <person name="Kohler A."/>
            <person name="Krizsan K."/>
            <person name="Balestrini R."/>
            <person name="Da Silva C."/>
            <person name="Montanini B."/>
            <person name="Hainaut M."/>
            <person name="Levati E."/>
            <person name="Barry K.W."/>
            <person name="Belfiori B."/>
            <person name="Cichocki N."/>
            <person name="Clum A."/>
            <person name="Dockter R.B."/>
            <person name="Fauchery L."/>
            <person name="Guy J."/>
            <person name="Iotti M."/>
            <person name="Le Tacon F."/>
            <person name="Lindquist E.A."/>
            <person name="Lipzen A."/>
            <person name="Malagnac F."/>
            <person name="Mello A."/>
            <person name="Molinier V."/>
            <person name="Miyauchi S."/>
            <person name="Poulain J."/>
            <person name="Riccioni C."/>
            <person name="Rubini A."/>
            <person name="Sitrit Y."/>
            <person name="Splivallo R."/>
            <person name="Traeger S."/>
            <person name="Wang M."/>
            <person name="Zifcakova L."/>
            <person name="Wipf D."/>
            <person name="Zambonelli A."/>
            <person name="Paolocci F."/>
            <person name="Nowrousian M."/>
            <person name="Ottonello S."/>
            <person name="Baldrian P."/>
            <person name="Spatafora J.W."/>
            <person name="Henrissat B."/>
            <person name="Nagy L.G."/>
            <person name="Aury J.M."/>
            <person name="Wincker P."/>
            <person name="Grigoriev I.V."/>
            <person name="Bonfante P."/>
            <person name="Martin F.M."/>
        </authorList>
    </citation>
    <scope>NUCLEOTIDE SEQUENCE [LARGE SCALE GENOMIC DNA]</scope>
    <source>
        <strain evidence="1 2">120613-1</strain>
    </source>
</reference>